<sequence>MTGTDNLRNSIIDKLLTISNKDYLSALYQLVEKSSIDNDIVKLSDEQILMLQLSDNDIKKERLISQDQLDKSDLEWIKGL</sequence>
<organism evidence="1 2">
    <name type="scientific">Pedobacter cryophilus</name>
    <dbReference type="NCBI Taxonomy" id="2571271"/>
    <lineage>
        <taxon>Bacteria</taxon>
        <taxon>Pseudomonadati</taxon>
        <taxon>Bacteroidota</taxon>
        <taxon>Sphingobacteriia</taxon>
        <taxon>Sphingobacteriales</taxon>
        <taxon>Sphingobacteriaceae</taxon>
        <taxon>Pedobacter</taxon>
    </lineage>
</organism>
<dbReference type="EMBL" id="SWBP01000004">
    <property type="protein sequence ID" value="TKB96956.1"/>
    <property type="molecule type" value="Genomic_DNA"/>
</dbReference>
<dbReference type="Proteomes" id="UP000308181">
    <property type="component" value="Unassembled WGS sequence"/>
</dbReference>
<gene>
    <name evidence="1" type="ORF">FA046_12865</name>
</gene>
<proteinExistence type="predicted"/>
<protein>
    <submittedName>
        <fullName evidence="1">Uncharacterized protein</fullName>
    </submittedName>
</protein>
<name>A0A4U1BZL5_9SPHI</name>
<accession>A0A4U1BZL5</accession>
<keyword evidence="2" id="KW-1185">Reference proteome</keyword>
<evidence type="ECO:0000313" key="2">
    <source>
        <dbReference type="Proteomes" id="UP000308181"/>
    </source>
</evidence>
<evidence type="ECO:0000313" key="1">
    <source>
        <dbReference type="EMBL" id="TKB96956.1"/>
    </source>
</evidence>
<dbReference type="OrthoDB" id="1262144at2"/>
<dbReference type="AlphaFoldDB" id="A0A4U1BZL5"/>
<comment type="caution">
    <text evidence="1">The sequence shown here is derived from an EMBL/GenBank/DDBJ whole genome shotgun (WGS) entry which is preliminary data.</text>
</comment>
<reference evidence="1 2" key="1">
    <citation type="submission" date="2019-04" db="EMBL/GenBank/DDBJ databases">
        <title>Pedobacter sp. AR-3-17 sp. nov., isolated from Arctic soil.</title>
        <authorList>
            <person name="Dahal R.H."/>
            <person name="Kim D.-U."/>
        </authorList>
    </citation>
    <scope>NUCLEOTIDE SEQUENCE [LARGE SCALE GENOMIC DNA]</scope>
    <source>
        <strain evidence="1 2">AR-3-17</strain>
    </source>
</reference>
<dbReference type="RefSeq" id="WP_136826921.1">
    <property type="nucleotide sequence ID" value="NZ_SWBP01000004.1"/>
</dbReference>